<dbReference type="PANTHER" id="PTHR33744">
    <property type="entry name" value="CARBOHYDRATE DIACID REGULATOR"/>
    <property type="match status" value="1"/>
</dbReference>
<evidence type="ECO:0000313" key="6">
    <source>
        <dbReference type="Proteomes" id="UP000653578"/>
    </source>
</evidence>
<comment type="similarity">
    <text evidence="1">Belongs to the CdaR family.</text>
</comment>
<dbReference type="Gene3D" id="1.10.10.2840">
    <property type="entry name" value="PucR C-terminal helix-turn-helix domain"/>
    <property type="match status" value="1"/>
</dbReference>
<dbReference type="RefSeq" id="WP_171628539.1">
    <property type="nucleotide sequence ID" value="NZ_WHNY01000005.1"/>
</dbReference>
<evidence type="ECO:0000259" key="4">
    <source>
        <dbReference type="Pfam" id="PF17853"/>
    </source>
</evidence>
<dbReference type="InterPro" id="IPR051448">
    <property type="entry name" value="CdaR-like_regulators"/>
</dbReference>
<feature type="domain" description="PucR C-terminal helix-turn-helix" evidence="3">
    <location>
        <begin position="458"/>
        <end position="516"/>
    </location>
</feature>
<name>A0ABX1X3L7_9BACL</name>
<evidence type="ECO:0000259" key="3">
    <source>
        <dbReference type="Pfam" id="PF13556"/>
    </source>
</evidence>
<dbReference type="Pfam" id="PF13556">
    <property type="entry name" value="HTH_30"/>
    <property type="match status" value="1"/>
</dbReference>
<dbReference type="Pfam" id="PF07905">
    <property type="entry name" value="PucR"/>
    <property type="match status" value="1"/>
</dbReference>
<gene>
    <name evidence="5" type="ORF">GC096_01480</name>
</gene>
<dbReference type="EMBL" id="WHNY01000005">
    <property type="protein sequence ID" value="NOU62716.1"/>
    <property type="molecule type" value="Genomic_DNA"/>
</dbReference>
<feature type="domain" description="Purine catabolism PurC-like" evidence="2">
    <location>
        <begin position="18"/>
        <end position="129"/>
    </location>
</feature>
<evidence type="ECO:0000259" key="2">
    <source>
        <dbReference type="Pfam" id="PF07905"/>
    </source>
</evidence>
<dbReference type="InterPro" id="IPR012914">
    <property type="entry name" value="PucR_dom"/>
</dbReference>
<evidence type="ECO:0000256" key="1">
    <source>
        <dbReference type="ARBA" id="ARBA00006754"/>
    </source>
</evidence>
<feature type="domain" description="CdaR GGDEF-like" evidence="4">
    <location>
        <begin position="291"/>
        <end position="405"/>
    </location>
</feature>
<dbReference type="InterPro" id="IPR041522">
    <property type="entry name" value="CdaR_GGDEF"/>
</dbReference>
<dbReference type="InterPro" id="IPR042070">
    <property type="entry name" value="PucR_C-HTH_sf"/>
</dbReference>
<dbReference type="InterPro" id="IPR025736">
    <property type="entry name" value="PucR_C-HTH_dom"/>
</dbReference>
<proteinExistence type="inferred from homology"/>
<keyword evidence="6" id="KW-1185">Reference proteome</keyword>
<reference evidence="5 6" key="1">
    <citation type="submission" date="2019-10" db="EMBL/GenBank/DDBJ databases">
        <title>Description of Paenibacillus humi sp. nov.</title>
        <authorList>
            <person name="Carlier A."/>
            <person name="Qi S."/>
        </authorList>
    </citation>
    <scope>NUCLEOTIDE SEQUENCE [LARGE SCALE GENOMIC DNA]</scope>
    <source>
        <strain evidence="5 6">LMG 31461</strain>
    </source>
</reference>
<dbReference type="PANTHER" id="PTHR33744:SF1">
    <property type="entry name" value="DNA-BINDING TRANSCRIPTIONAL ACTIVATOR ADER"/>
    <property type="match status" value="1"/>
</dbReference>
<comment type="caution">
    <text evidence="5">The sequence shown here is derived from an EMBL/GenBank/DDBJ whole genome shotgun (WGS) entry which is preliminary data.</text>
</comment>
<protein>
    <recommendedName>
        <fullName evidence="7">PucR family transcriptional regulator</fullName>
    </recommendedName>
</protein>
<evidence type="ECO:0000313" key="5">
    <source>
        <dbReference type="EMBL" id="NOU62716.1"/>
    </source>
</evidence>
<organism evidence="5 6">
    <name type="scientific">Paenibacillus plantarum</name>
    <dbReference type="NCBI Taxonomy" id="2654975"/>
    <lineage>
        <taxon>Bacteria</taxon>
        <taxon>Bacillati</taxon>
        <taxon>Bacillota</taxon>
        <taxon>Bacilli</taxon>
        <taxon>Bacillales</taxon>
        <taxon>Paenibacillaceae</taxon>
        <taxon>Paenibacillus</taxon>
    </lineage>
</organism>
<sequence>MNGISVNELIAHKPFLFGDDPIISGANGLNRRITNVNVMEVPDVFNWVRHGDLLLTTAYSIKDNPNAQNELIPKLAATGIAAIGIKTKRYLETVPEEMVTLSNEYGLPILELAYQIGYSQTISEVLEEILNQKTNWLMEQHHKIQLLTSTLIMGENSKTFIETFSKSTGLQAALITYESDMYATDPAFKKEWPDARHLRPVAPHSSTTALPSYWLDDDTTTIYLPIEKNNETMAYFVCWGCKDGEWEPLQFLLQHTVNLLTLHLSKQHSLRSLEDNQKDLFLKTWILGEITDPQAIALQAASCGLQLQTSYNVCLTSPLPPFSSRELMNVKAYCILQGIVLLSMGNEWVFLIPKPLANQKNAYLKLQSELHKCLKQSSIRLGISSTKGLSDIHEGYKETVTALELWDFIQPHETLCYYDQLGMYSIVHVLSDQESIKKQLFQYIQPLYTFDKENNAKLVDTLITYLQFGGNIKETAKASFCHYNSIVYRLEKVQTLLGVDLKDPDIRFQLQMAVKVFAFSTKKGTMMGS</sequence>
<accession>A0ABX1X3L7</accession>
<dbReference type="Pfam" id="PF17853">
    <property type="entry name" value="GGDEF_2"/>
    <property type="match status" value="1"/>
</dbReference>
<evidence type="ECO:0008006" key="7">
    <source>
        <dbReference type="Google" id="ProtNLM"/>
    </source>
</evidence>
<dbReference type="Proteomes" id="UP000653578">
    <property type="component" value="Unassembled WGS sequence"/>
</dbReference>